<dbReference type="InterPro" id="IPR017871">
    <property type="entry name" value="ABC_transporter-like_CS"/>
</dbReference>
<keyword evidence="11" id="KW-1185">Reference proteome</keyword>
<dbReference type="NCBIfam" id="NF007739">
    <property type="entry name" value="PRK10419.1"/>
    <property type="match status" value="3"/>
</dbReference>
<comment type="similarity">
    <text evidence="2">Belongs to the ABC transporter superfamily.</text>
</comment>
<dbReference type="PANTHER" id="PTHR43297">
    <property type="entry name" value="OLIGOPEPTIDE TRANSPORT ATP-BINDING PROTEIN APPD"/>
    <property type="match status" value="1"/>
</dbReference>
<comment type="subcellular location">
    <subcellularLocation>
        <location evidence="1">Cell membrane</location>
        <topology evidence="1">Peripheral membrane protein</topology>
    </subcellularLocation>
</comment>
<dbReference type="GO" id="GO:0005524">
    <property type="term" value="F:ATP binding"/>
    <property type="evidence" value="ECO:0007669"/>
    <property type="project" value="UniProtKB-KW"/>
</dbReference>
<feature type="domain" description="ABC transporter" evidence="9">
    <location>
        <begin position="36"/>
        <end position="319"/>
    </location>
</feature>
<name>A0ABS2GJB3_9FIRM</name>
<dbReference type="RefSeq" id="WP_205088196.1">
    <property type="nucleotide sequence ID" value="NZ_JACJLA010000015.1"/>
</dbReference>
<protein>
    <submittedName>
        <fullName evidence="10">ABC transporter ATP-binding protein</fullName>
    </submittedName>
</protein>
<dbReference type="SMART" id="SM00382">
    <property type="entry name" value="AAA"/>
    <property type="match status" value="2"/>
</dbReference>
<evidence type="ECO:0000256" key="3">
    <source>
        <dbReference type="ARBA" id="ARBA00022448"/>
    </source>
</evidence>
<proteinExistence type="inferred from homology"/>
<evidence type="ECO:0000256" key="7">
    <source>
        <dbReference type="ARBA" id="ARBA00023136"/>
    </source>
</evidence>
<dbReference type="PANTHER" id="PTHR43297:SF2">
    <property type="entry name" value="DIPEPTIDE TRANSPORT ATP-BINDING PROTEIN DPPD"/>
    <property type="match status" value="1"/>
</dbReference>
<gene>
    <name evidence="10" type="ORF">H6A01_07885</name>
</gene>
<feature type="region of interest" description="Disordered" evidence="8">
    <location>
        <begin position="1"/>
        <end position="33"/>
    </location>
</feature>
<evidence type="ECO:0000259" key="9">
    <source>
        <dbReference type="PROSITE" id="PS50893"/>
    </source>
</evidence>
<evidence type="ECO:0000256" key="4">
    <source>
        <dbReference type="ARBA" id="ARBA00022475"/>
    </source>
</evidence>
<feature type="compositionally biased region" description="Polar residues" evidence="8">
    <location>
        <begin position="1"/>
        <end position="31"/>
    </location>
</feature>
<dbReference type="CDD" id="cd03257">
    <property type="entry name" value="ABC_NikE_OppD_transporters"/>
    <property type="match status" value="2"/>
</dbReference>
<organism evidence="10 11">
    <name type="scientific">Veillonella magna</name>
    <dbReference type="NCBI Taxonomy" id="464322"/>
    <lineage>
        <taxon>Bacteria</taxon>
        <taxon>Bacillati</taxon>
        <taxon>Bacillota</taxon>
        <taxon>Negativicutes</taxon>
        <taxon>Veillonellales</taxon>
        <taxon>Veillonellaceae</taxon>
        <taxon>Veillonella</taxon>
    </lineage>
</organism>
<dbReference type="Pfam" id="PF08352">
    <property type="entry name" value="oligo_HPY"/>
    <property type="match status" value="2"/>
</dbReference>
<evidence type="ECO:0000256" key="5">
    <source>
        <dbReference type="ARBA" id="ARBA00022741"/>
    </source>
</evidence>
<dbReference type="Gene3D" id="3.40.50.300">
    <property type="entry name" value="P-loop containing nucleotide triphosphate hydrolases"/>
    <property type="match status" value="2"/>
</dbReference>
<dbReference type="Pfam" id="PF00005">
    <property type="entry name" value="ABC_tran"/>
    <property type="match status" value="2"/>
</dbReference>
<evidence type="ECO:0000256" key="2">
    <source>
        <dbReference type="ARBA" id="ARBA00005417"/>
    </source>
</evidence>
<comment type="caution">
    <text evidence="10">The sequence shown here is derived from an EMBL/GenBank/DDBJ whole genome shotgun (WGS) entry which is preliminary data.</text>
</comment>
<dbReference type="InterPro" id="IPR003439">
    <property type="entry name" value="ABC_transporter-like_ATP-bd"/>
</dbReference>
<dbReference type="InterPro" id="IPR003593">
    <property type="entry name" value="AAA+_ATPase"/>
</dbReference>
<feature type="domain" description="ABC transporter" evidence="9">
    <location>
        <begin position="446"/>
        <end position="692"/>
    </location>
</feature>
<dbReference type="InterPro" id="IPR050388">
    <property type="entry name" value="ABC_Ni/Peptide_Import"/>
</dbReference>
<sequence>MTQPTKNKIMNSMSTKNKTTLPNSHAQSTDDTPPVLTIENISVEFTHQNGTIYALDDVSLTLKQGEILVLLGESGCGKSVLCKAAMGLLPERGHITGGRIVLHPHQPQSTPIDITAASEKELQQLRSHRISMMFQHPLTILNPSMTIGAQLFEALRQREIKNRREGVHPSFSAKMTSTKSPLDQTTSTKETLSTKALHLLEAVGLPSEKNWLHMMPHELSGGQRQRCALAIALAMKPDILLADEPTTALDVTIQIQVLDVLKKLRHDLGLSLIVITHDLGVAAYMADRIAVMYGGRIVEIGTAEDILCHPRHPYTWGLLRSVPAKADKGHPLHSITGHPPLLTQRIMGDPFAPRNPYAMAIDYHERPPLFTVSPTHRAATWLLDPRAPKVTPPIICAGEKPAETTPASKKQIRSDTHATISTTDAAPLREKNNNPSLNNPIAKPLLKVTGLSKTFITAHTMTIPAVTDVSFTLHAGEIVGLVGESGCGKSTLARLIMGRYRSDRGTIFFDGRPIITSPSQLHHDLHPCDIQLIFQDSDGALHPQRTVAESIDEALRLTHANLTTKERRLRVDELLSMVQLDPHYGTAYPSELSGGQRQRVAIARALAVQPRLIIADEAVAALDMSVQAQIINLLTELQKQEGFAILFIAHDLALVRYLCQRILVMKDGRIIEDNDTEQIFAAPRETYTKTLLASILYPDPTRYR</sequence>
<keyword evidence="6 10" id="KW-0067">ATP-binding</keyword>
<keyword evidence="3" id="KW-0813">Transport</keyword>
<dbReference type="NCBIfam" id="TIGR01727">
    <property type="entry name" value="oligo_HPY"/>
    <property type="match status" value="1"/>
</dbReference>
<accession>A0ABS2GJB3</accession>
<dbReference type="EMBL" id="JACJLA010000015">
    <property type="protein sequence ID" value="MBM6913238.1"/>
    <property type="molecule type" value="Genomic_DNA"/>
</dbReference>
<evidence type="ECO:0000313" key="11">
    <source>
        <dbReference type="Proteomes" id="UP000707138"/>
    </source>
</evidence>
<dbReference type="PROSITE" id="PS00211">
    <property type="entry name" value="ABC_TRANSPORTER_1"/>
    <property type="match status" value="1"/>
</dbReference>
<dbReference type="NCBIfam" id="NF008453">
    <property type="entry name" value="PRK11308.1"/>
    <property type="match status" value="3"/>
</dbReference>
<dbReference type="SUPFAM" id="SSF52540">
    <property type="entry name" value="P-loop containing nucleoside triphosphate hydrolases"/>
    <property type="match status" value="2"/>
</dbReference>
<reference evidence="10 11" key="1">
    <citation type="journal article" date="2021" name="Sci. Rep.">
        <title>The distribution of antibiotic resistance genes in chicken gut microbiota commensals.</title>
        <authorList>
            <person name="Juricova H."/>
            <person name="Matiasovicova J."/>
            <person name="Kubasova T."/>
            <person name="Cejkova D."/>
            <person name="Rychlik I."/>
        </authorList>
    </citation>
    <scope>NUCLEOTIDE SEQUENCE [LARGE SCALE GENOMIC DNA]</scope>
    <source>
        <strain evidence="10 11">An537</strain>
    </source>
</reference>
<evidence type="ECO:0000256" key="1">
    <source>
        <dbReference type="ARBA" id="ARBA00004202"/>
    </source>
</evidence>
<evidence type="ECO:0000313" key="10">
    <source>
        <dbReference type="EMBL" id="MBM6913238.1"/>
    </source>
</evidence>
<feature type="region of interest" description="Disordered" evidence="8">
    <location>
        <begin position="393"/>
        <end position="439"/>
    </location>
</feature>
<keyword evidence="7" id="KW-0472">Membrane</keyword>
<evidence type="ECO:0000256" key="6">
    <source>
        <dbReference type="ARBA" id="ARBA00022840"/>
    </source>
</evidence>
<keyword evidence="4" id="KW-1003">Cell membrane</keyword>
<dbReference type="InterPro" id="IPR013563">
    <property type="entry name" value="Oligopep_ABC_C"/>
</dbReference>
<evidence type="ECO:0000256" key="8">
    <source>
        <dbReference type="SAM" id="MobiDB-lite"/>
    </source>
</evidence>
<dbReference type="Proteomes" id="UP000707138">
    <property type="component" value="Unassembled WGS sequence"/>
</dbReference>
<keyword evidence="5" id="KW-0547">Nucleotide-binding</keyword>
<dbReference type="InterPro" id="IPR027417">
    <property type="entry name" value="P-loop_NTPase"/>
</dbReference>
<dbReference type="PROSITE" id="PS50893">
    <property type="entry name" value="ABC_TRANSPORTER_2"/>
    <property type="match status" value="2"/>
</dbReference>